<evidence type="ECO:0000256" key="2">
    <source>
        <dbReference type="SAM" id="Phobius"/>
    </source>
</evidence>
<comment type="caution">
    <text evidence="5">The sequence shown here is derived from an EMBL/GenBank/DDBJ whole genome shotgun (WGS) entry which is preliminary data.</text>
</comment>
<dbReference type="Gene3D" id="2.60.40.10">
    <property type="entry name" value="Immunoglobulins"/>
    <property type="match status" value="1"/>
</dbReference>
<organism evidence="5 6">
    <name type="scientific">Albula glossodonta</name>
    <name type="common">roundjaw bonefish</name>
    <dbReference type="NCBI Taxonomy" id="121402"/>
    <lineage>
        <taxon>Eukaryota</taxon>
        <taxon>Metazoa</taxon>
        <taxon>Chordata</taxon>
        <taxon>Craniata</taxon>
        <taxon>Vertebrata</taxon>
        <taxon>Euteleostomi</taxon>
        <taxon>Actinopterygii</taxon>
        <taxon>Neopterygii</taxon>
        <taxon>Teleostei</taxon>
        <taxon>Albuliformes</taxon>
        <taxon>Albulidae</taxon>
        <taxon>Albula</taxon>
    </lineage>
</organism>
<evidence type="ECO:0000256" key="1">
    <source>
        <dbReference type="ARBA" id="ARBA00023319"/>
    </source>
</evidence>
<dbReference type="PANTHER" id="PTHR14334:SF1">
    <property type="entry name" value="B-CELL ANTIGEN RECEPTOR COMPLEX-ASSOCIATED PROTEIN ALPHA CHAIN"/>
    <property type="match status" value="1"/>
</dbReference>
<evidence type="ECO:0000313" key="6">
    <source>
        <dbReference type="Proteomes" id="UP000824540"/>
    </source>
</evidence>
<evidence type="ECO:0000256" key="3">
    <source>
        <dbReference type="SAM" id="SignalP"/>
    </source>
</evidence>
<dbReference type="Pfam" id="PF13927">
    <property type="entry name" value="Ig_3"/>
    <property type="match status" value="1"/>
</dbReference>
<feature type="transmembrane region" description="Helical" evidence="2">
    <location>
        <begin position="197"/>
        <end position="219"/>
    </location>
</feature>
<feature type="domain" description="Ig-like" evidence="4">
    <location>
        <begin position="137"/>
        <end position="197"/>
    </location>
</feature>
<dbReference type="GO" id="GO:0009897">
    <property type="term" value="C:external side of plasma membrane"/>
    <property type="evidence" value="ECO:0007669"/>
    <property type="project" value="TreeGrafter"/>
</dbReference>
<keyword evidence="2" id="KW-0812">Transmembrane</keyword>
<dbReference type="InterPro" id="IPR036179">
    <property type="entry name" value="Ig-like_dom_sf"/>
</dbReference>
<keyword evidence="2" id="KW-1133">Transmembrane helix</keyword>
<dbReference type="InterPro" id="IPR007110">
    <property type="entry name" value="Ig-like_dom"/>
</dbReference>
<keyword evidence="1" id="KW-0393">Immunoglobulin domain</keyword>
<dbReference type="SUPFAM" id="SSF48726">
    <property type="entry name" value="Immunoglobulin"/>
    <property type="match status" value="2"/>
</dbReference>
<sequence length="319" mass="35812">MNVLIREIHNMRAALLLLCFFYALKAQQTPVPQFPESVAAEVGDNVTLRCNVDGISTYCYTVVWTRVHPRTGTMTTCKNKNPGSSFRDTAKVCYYEIQNAAAEDSGIYYCQAVHGQLIYTGNGSTVVVREVNRTPIPVLEILWSSDNRDRSLVRLMCLASDVFPLQVRIYWVIEGEEESGMTESIGIKDDGSDMCQILLYGAISGAVITIIVAISIAGAEKSYRHSAETTTAWEAREWVKNSGELVHSGGALRHLRRSEFRKTNKCYFTVKKGGHQMQRRGANVLRFHVQIRQTYTPAPTPLRGADYIRMLICLITKDM</sequence>
<dbReference type="InterPro" id="IPR003599">
    <property type="entry name" value="Ig_sub"/>
</dbReference>
<dbReference type="GO" id="GO:0030183">
    <property type="term" value="P:B cell differentiation"/>
    <property type="evidence" value="ECO:0007669"/>
    <property type="project" value="TreeGrafter"/>
</dbReference>
<feature type="chain" id="PRO_5035879210" description="Ig-like domain-containing protein" evidence="3">
    <location>
        <begin position="27"/>
        <end position="319"/>
    </location>
</feature>
<dbReference type="OrthoDB" id="6103117at2759"/>
<dbReference type="CDD" id="cd00099">
    <property type="entry name" value="IgV"/>
    <property type="match status" value="1"/>
</dbReference>
<name>A0A8T2PVJ4_9TELE</name>
<dbReference type="SMART" id="SM00409">
    <property type="entry name" value="IG"/>
    <property type="match status" value="1"/>
</dbReference>
<dbReference type="EMBL" id="JAFBMS010000001">
    <property type="protein sequence ID" value="KAG9355246.1"/>
    <property type="molecule type" value="Genomic_DNA"/>
</dbReference>
<proteinExistence type="predicted"/>
<dbReference type="GO" id="GO:0019815">
    <property type="term" value="C:B cell receptor complex"/>
    <property type="evidence" value="ECO:0007669"/>
    <property type="project" value="TreeGrafter"/>
</dbReference>
<feature type="domain" description="Ig-like" evidence="4">
    <location>
        <begin position="32"/>
        <end position="132"/>
    </location>
</feature>
<keyword evidence="3" id="KW-0732">Signal</keyword>
<dbReference type="AlphaFoldDB" id="A0A8T2PVJ4"/>
<accession>A0A8T2PVJ4</accession>
<dbReference type="PANTHER" id="PTHR14334">
    <property type="entry name" value="B-CELL ANTIGEN RECEPTOR COMPLEX-ASSOCIATED PROTEIN"/>
    <property type="match status" value="1"/>
</dbReference>
<dbReference type="Proteomes" id="UP000824540">
    <property type="component" value="Unassembled WGS sequence"/>
</dbReference>
<gene>
    <name evidence="5" type="ORF">JZ751_000084</name>
</gene>
<dbReference type="InterPro" id="IPR013783">
    <property type="entry name" value="Ig-like_fold"/>
</dbReference>
<keyword evidence="2" id="KW-0472">Membrane</keyword>
<reference evidence="5" key="1">
    <citation type="thesis" date="2021" institute="BYU ScholarsArchive" country="Provo, UT, USA">
        <title>Applications of and Algorithms for Genome Assembly and Genomic Analyses with an Emphasis on Marine Teleosts.</title>
        <authorList>
            <person name="Pickett B.D."/>
        </authorList>
    </citation>
    <scope>NUCLEOTIDE SEQUENCE</scope>
    <source>
        <strain evidence="5">HI-2016</strain>
    </source>
</reference>
<evidence type="ECO:0000259" key="4">
    <source>
        <dbReference type="PROSITE" id="PS50835"/>
    </source>
</evidence>
<dbReference type="GO" id="GO:0050853">
    <property type="term" value="P:B cell receptor signaling pathway"/>
    <property type="evidence" value="ECO:0007669"/>
    <property type="project" value="TreeGrafter"/>
</dbReference>
<dbReference type="PROSITE" id="PS50835">
    <property type="entry name" value="IG_LIKE"/>
    <property type="match status" value="2"/>
</dbReference>
<feature type="signal peptide" evidence="3">
    <location>
        <begin position="1"/>
        <end position="26"/>
    </location>
</feature>
<evidence type="ECO:0000313" key="5">
    <source>
        <dbReference type="EMBL" id="KAG9355246.1"/>
    </source>
</evidence>
<dbReference type="InterPro" id="IPR003598">
    <property type="entry name" value="Ig_sub2"/>
</dbReference>
<dbReference type="SMART" id="SM00408">
    <property type="entry name" value="IGc2"/>
    <property type="match status" value="1"/>
</dbReference>
<keyword evidence="6" id="KW-1185">Reference proteome</keyword>
<protein>
    <recommendedName>
        <fullName evidence="4">Ig-like domain-containing protein</fullName>
    </recommendedName>
</protein>